<keyword evidence="3" id="KW-1185">Reference proteome</keyword>
<dbReference type="Pfam" id="PF00550">
    <property type="entry name" value="PP-binding"/>
    <property type="match status" value="1"/>
</dbReference>
<comment type="caution">
    <text evidence="2">The sequence shown here is derived from an EMBL/GenBank/DDBJ whole genome shotgun (WGS) entry which is preliminary data.</text>
</comment>
<organism evidence="2 3">
    <name type="scientific">Adhaeribacter terrigena</name>
    <dbReference type="NCBI Taxonomy" id="2793070"/>
    <lineage>
        <taxon>Bacteria</taxon>
        <taxon>Pseudomonadati</taxon>
        <taxon>Bacteroidota</taxon>
        <taxon>Cytophagia</taxon>
        <taxon>Cytophagales</taxon>
        <taxon>Hymenobacteraceae</taxon>
        <taxon>Adhaeribacter</taxon>
    </lineage>
</organism>
<proteinExistence type="predicted"/>
<dbReference type="EMBL" id="JAEHFX010000003">
    <property type="protein sequence ID" value="MBK0402746.1"/>
    <property type="molecule type" value="Genomic_DNA"/>
</dbReference>
<reference evidence="2 3" key="1">
    <citation type="submission" date="2020-12" db="EMBL/GenBank/DDBJ databases">
        <title>Bacterial novel species Adhaeribacter sp. BT258 isolated from soil.</title>
        <authorList>
            <person name="Jung H.-Y."/>
        </authorList>
    </citation>
    <scope>NUCLEOTIDE SEQUENCE [LARGE SCALE GENOMIC DNA]</scope>
    <source>
        <strain evidence="2 3">BT258</strain>
    </source>
</reference>
<dbReference type="Proteomes" id="UP000644147">
    <property type="component" value="Unassembled WGS sequence"/>
</dbReference>
<sequence length="82" mass="9261">MLTKALALRKEIAHLISAKKKVKVSKLNHNTFSALGFDELDVVEMILEVEKKYHLVIPDELPLKTIDDFVQFVGSPELKQAS</sequence>
<dbReference type="InterPro" id="IPR036736">
    <property type="entry name" value="ACP-like_sf"/>
</dbReference>
<evidence type="ECO:0000259" key="1">
    <source>
        <dbReference type="Pfam" id="PF00550"/>
    </source>
</evidence>
<gene>
    <name evidence="2" type="ORF">I5M27_07095</name>
</gene>
<dbReference type="SUPFAM" id="SSF47336">
    <property type="entry name" value="ACP-like"/>
    <property type="match status" value="1"/>
</dbReference>
<evidence type="ECO:0000313" key="3">
    <source>
        <dbReference type="Proteomes" id="UP000644147"/>
    </source>
</evidence>
<evidence type="ECO:0000313" key="2">
    <source>
        <dbReference type="EMBL" id="MBK0402746.1"/>
    </source>
</evidence>
<name>A0ABS1C019_9BACT</name>
<protein>
    <submittedName>
        <fullName evidence="2">Acyl carrier protein</fullName>
    </submittedName>
</protein>
<feature type="domain" description="Carrier" evidence="1">
    <location>
        <begin position="22"/>
        <end position="73"/>
    </location>
</feature>
<dbReference type="Gene3D" id="1.10.1200.10">
    <property type="entry name" value="ACP-like"/>
    <property type="match status" value="1"/>
</dbReference>
<dbReference type="RefSeq" id="WP_200505506.1">
    <property type="nucleotide sequence ID" value="NZ_JAEHFX010000003.1"/>
</dbReference>
<accession>A0ABS1C019</accession>
<dbReference type="InterPro" id="IPR009081">
    <property type="entry name" value="PP-bd_ACP"/>
</dbReference>